<dbReference type="PANTHER" id="PTHR43684">
    <property type="match status" value="1"/>
</dbReference>
<dbReference type="Pfam" id="PF00378">
    <property type="entry name" value="ECH_1"/>
    <property type="match status" value="1"/>
</dbReference>
<evidence type="ECO:0000256" key="2">
    <source>
        <dbReference type="ARBA" id="ARBA00023140"/>
    </source>
</evidence>
<evidence type="ECO:0000313" key="5">
    <source>
        <dbReference type="Proteomes" id="UP000241158"/>
    </source>
</evidence>
<dbReference type="InterPro" id="IPR029045">
    <property type="entry name" value="ClpP/crotonase-like_dom_sf"/>
</dbReference>
<accession>A0A2P7B1J8</accession>
<comment type="caution">
    <text evidence="4">The sequence shown here is derived from an EMBL/GenBank/DDBJ whole genome shotgun (WGS) entry which is preliminary data.</text>
</comment>
<name>A0A2P7B1J8_9HYPH</name>
<dbReference type="SUPFAM" id="SSF52096">
    <property type="entry name" value="ClpP/crotonase"/>
    <property type="match status" value="1"/>
</dbReference>
<gene>
    <name evidence="4" type="ORF">CU100_06500</name>
</gene>
<keyword evidence="3" id="KW-0413">Isomerase</keyword>
<protein>
    <submittedName>
        <fullName evidence="4">Enoyl-CoA hydratase</fullName>
    </submittedName>
</protein>
<dbReference type="GO" id="GO:0004165">
    <property type="term" value="F:delta(3)-delta(2)-enoyl-CoA isomerase activity"/>
    <property type="evidence" value="ECO:0007669"/>
    <property type="project" value="UniProtKB-ARBA"/>
</dbReference>
<sequence>MSDHILVERTGAVQIIRMNRPEKKNALTRAMYTMMTEAILDGDADSSIRSHVFLGLPGAFSSGNDLQDFMAFASTGKMGTEVFDFLIALAGAKKPMLAGVDGLAIGIGTTIHFHCDLTFATPQSFFKTPFVDLGLVPEAGSSLLAPALMGHQKAFAFLAMGEGLDAAQAKECGMIYKLVEAEELETTVLRVAAEIAAKPPEAMQISRDLLRKPREEVVERIKLEASHFTERLQSDEARNALMAFLTRKKT</sequence>
<dbReference type="CDD" id="cd06558">
    <property type="entry name" value="crotonase-like"/>
    <property type="match status" value="1"/>
</dbReference>
<keyword evidence="2" id="KW-0576">Peroxisome</keyword>
<dbReference type="Gene3D" id="3.90.226.10">
    <property type="entry name" value="2-enoyl-CoA Hydratase, Chain A, domain 1"/>
    <property type="match status" value="1"/>
</dbReference>
<dbReference type="AlphaFoldDB" id="A0A2P7B1J8"/>
<dbReference type="EMBL" id="PGGN01000001">
    <property type="protein sequence ID" value="PSH60333.1"/>
    <property type="molecule type" value="Genomic_DNA"/>
</dbReference>
<comment type="subcellular location">
    <subcellularLocation>
        <location evidence="1">Peroxisome</location>
    </subcellularLocation>
</comment>
<evidence type="ECO:0000256" key="1">
    <source>
        <dbReference type="ARBA" id="ARBA00004275"/>
    </source>
</evidence>
<keyword evidence="5" id="KW-1185">Reference proteome</keyword>
<organism evidence="4 5">
    <name type="scientific">Phyllobacterium endophyticum</name>
    <dbReference type="NCBI Taxonomy" id="1149773"/>
    <lineage>
        <taxon>Bacteria</taxon>
        <taxon>Pseudomonadati</taxon>
        <taxon>Pseudomonadota</taxon>
        <taxon>Alphaproteobacteria</taxon>
        <taxon>Hyphomicrobiales</taxon>
        <taxon>Phyllobacteriaceae</taxon>
        <taxon>Phyllobacterium</taxon>
    </lineage>
</organism>
<dbReference type="RefSeq" id="WP_106715650.1">
    <property type="nucleotide sequence ID" value="NZ_JACHXT010000004.1"/>
</dbReference>
<reference evidence="5" key="1">
    <citation type="submission" date="2017-11" db="EMBL/GenBank/DDBJ databases">
        <authorList>
            <person name="Kuznetsova I."/>
            <person name="Sazanova A."/>
            <person name="Chirak E."/>
            <person name="Safronova V."/>
            <person name="Willems A."/>
        </authorList>
    </citation>
    <scope>NUCLEOTIDE SEQUENCE [LARGE SCALE GENOMIC DNA]</scope>
    <source>
        <strain evidence="5">PEPV15</strain>
    </source>
</reference>
<evidence type="ECO:0000313" key="4">
    <source>
        <dbReference type="EMBL" id="PSH60333.1"/>
    </source>
</evidence>
<evidence type="ECO:0000256" key="3">
    <source>
        <dbReference type="ARBA" id="ARBA00023235"/>
    </source>
</evidence>
<dbReference type="Proteomes" id="UP000241158">
    <property type="component" value="Unassembled WGS sequence"/>
</dbReference>
<dbReference type="InterPro" id="IPR001753">
    <property type="entry name" value="Enoyl-CoA_hydra/iso"/>
</dbReference>
<dbReference type="PANTHER" id="PTHR43684:SF1">
    <property type="entry name" value="ENOYL-COA DELTA ISOMERASE 2"/>
    <property type="match status" value="1"/>
</dbReference>
<dbReference type="OrthoDB" id="9797151at2"/>
<proteinExistence type="predicted"/>
<dbReference type="NCBIfam" id="NF004681">
    <property type="entry name" value="PRK06023.1"/>
    <property type="match status" value="1"/>
</dbReference>
<dbReference type="InterPro" id="IPR051053">
    <property type="entry name" value="ECH/Chromodomain_protein"/>
</dbReference>